<evidence type="ECO:0000313" key="2">
    <source>
        <dbReference type="EMBL" id="BDL43614.1"/>
    </source>
</evidence>
<dbReference type="Proteomes" id="UP001062263">
    <property type="component" value="Chromosome"/>
</dbReference>
<keyword evidence="3" id="KW-1185">Reference proteome</keyword>
<reference evidence="2" key="1">
    <citation type="submission" date="2022-06" db="EMBL/GenBank/DDBJ databases">
        <title>Akkermansia biwalacus sp. nov., an anaerobic mucin-degrading bacterium isolated from human intestine.</title>
        <authorList>
            <person name="Kobayashi Y."/>
            <person name="Inoue S."/>
            <person name="Kawahara T."/>
            <person name="Kohda N."/>
        </authorList>
    </citation>
    <scope>NUCLEOTIDE SEQUENCE</scope>
    <source>
        <strain evidence="2">WON2089</strain>
    </source>
</reference>
<feature type="region of interest" description="Disordered" evidence="1">
    <location>
        <begin position="59"/>
        <end position="83"/>
    </location>
</feature>
<gene>
    <name evidence="2" type="ORF">Abiwalacus_11880</name>
</gene>
<sequence>MTINKDLVFDTSEAQDPEKEIGDTALQTEGEFNVQVLQGEEIIAKKTFTAVLPSKITAEHEGRPVSGKDGEYGEGFPQDGDWEPAGASSVLNLTFILRMSASATSQKLRWTMASKNMMTMAKRLNFIRFSHH</sequence>
<evidence type="ECO:0000256" key="1">
    <source>
        <dbReference type="SAM" id="MobiDB-lite"/>
    </source>
</evidence>
<organism evidence="2 3">
    <name type="scientific">Akkermansia biwaensis</name>
    <dbReference type="NCBI Taxonomy" id="2946555"/>
    <lineage>
        <taxon>Bacteria</taxon>
        <taxon>Pseudomonadati</taxon>
        <taxon>Verrucomicrobiota</taxon>
        <taxon>Verrucomicrobiia</taxon>
        <taxon>Verrucomicrobiales</taxon>
        <taxon>Akkermansiaceae</taxon>
        <taxon>Akkermansia</taxon>
    </lineage>
</organism>
<proteinExistence type="predicted"/>
<name>A0ABM7ZFW6_9BACT</name>
<protein>
    <submittedName>
        <fullName evidence="2">Uncharacterized protein</fullName>
    </submittedName>
</protein>
<evidence type="ECO:0000313" key="3">
    <source>
        <dbReference type="Proteomes" id="UP001062263"/>
    </source>
</evidence>
<dbReference type="RefSeq" id="WP_215434231.1">
    <property type="nucleotide sequence ID" value="NZ_AP025943.1"/>
</dbReference>
<feature type="compositionally biased region" description="Basic and acidic residues" evidence="1">
    <location>
        <begin position="59"/>
        <end position="71"/>
    </location>
</feature>
<dbReference type="EMBL" id="AP025943">
    <property type="protein sequence ID" value="BDL43614.1"/>
    <property type="molecule type" value="Genomic_DNA"/>
</dbReference>
<accession>A0ABM7ZFW6</accession>